<comment type="caution">
    <text evidence="1">The sequence shown here is derived from an EMBL/GenBank/DDBJ whole genome shotgun (WGS) entry which is preliminary data.</text>
</comment>
<sequence length="129" mass="13934">MFISEAFDFEAPPEVVFSTLTDPERADRWAPPGVRVAWLDRDRVRVSFGNSGTVYQTRRPDGAMVVEWRRSGQPDLHGTVTVEDGPAGGSVLRLDATVPDGANAGRIRELVSGAVDQLRGDVADEVSPG</sequence>
<dbReference type="SUPFAM" id="SSF55961">
    <property type="entry name" value="Bet v1-like"/>
    <property type="match status" value="1"/>
</dbReference>
<protein>
    <recommendedName>
        <fullName evidence="3">Polyketide cyclase</fullName>
    </recommendedName>
</protein>
<evidence type="ECO:0000313" key="1">
    <source>
        <dbReference type="EMBL" id="GAA1763399.1"/>
    </source>
</evidence>
<organism evidence="1 2">
    <name type="scientific">Luedemannella helvata</name>
    <dbReference type="NCBI Taxonomy" id="349315"/>
    <lineage>
        <taxon>Bacteria</taxon>
        <taxon>Bacillati</taxon>
        <taxon>Actinomycetota</taxon>
        <taxon>Actinomycetes</taxon>
        <taxon>Micromonosporales</taxon>
        <taxon>Micromonosporaceae</taxon>
        <taxon>Luedemannella</taxon>
    </lineage>
</organism>
<dbReference type="InterPro" id="IPR023393">
    <property type="entry name" value="START-like_dom_sf"/>
</dbReference>
<dbReference type="RefSeq" id="WP_344083505.1">
    <property type="nucleotide sequence ID" value="NZ_BAAALS010000019.1"/>
</dbReference>
<dbReference type="Gene3D" id="3.30.530.20">
    <property type="match status" value="1"/>
</dbReference>
<reference evidence="2" key="1">
    <citation type="journal article" date="2019" name="Int. J. Syst. Evol. Microbiol.">
        <title>The Global Catalogue of Microorganisms (GCM) 10K type strain sequencing project: providing services to taxonomists for standard genome sequencing and annotation.</title>
        <authorList>
            <consortium name="The Broad Institute Genomics Platform"/>
            <consortium name="The Broad Institute Genome Sequencing Center for Infectious Disease"/>
            <person name="Wu L."/>
            <person name="Ma J."/>
        </authorList>
    </citation>
    <scope>NUCLEOTIDE SEQUENCE [LARGE SCALE GENOMIC DNA]</scope>
    <source>
        <strain evidence="2">JCM 13249</strain>
    </source>
</reference>
<dbReference type="InterPro" id="IPR019587">
    <property type="entry name" value="Polyketide_cyclase/dehydratase"/>
</dbReference>
<keyword evidence="2" id="KW-1185">Reference proteome</keyword>
<evidence type="ECO:0000313" key="2">
    <source>
        <dbReference type="Proteomes" id="UP001500655"/>
    </source>
</evidence>
<name>A0ABP4WUP3_9ACTN</name>
<evidence type="ECO:0008006" key="3">
    <source>
        <dbReference type="Google" id="ProtNLM"/>
    </source>
</evidence>
<dbReference type="Pfam" id="PF10604">
    <property type="entry name" value="Polyketide_cyc2"/>
    <property type="match status" value="1"/>
</dbReference>
<proteinExistence type="predicted"/>
<accession>A0ABP4WUP3</accession>
<gene>
    <name evidence="1" type="ORF">GCM10009681_38060</name>
</gene>
<dbReference type="Proteomes" id="UP001500655">
    <property type="component" value="Unassembled WGS sequence"/>
</dbReference>
<dbReference type="EMBL" id="BAAALS010000019">
    <property type="protein sequence ID" value="GAA1763399.1"/>
    <property type="molecule type" value="Genomic_DNA"/>
</dbReference>